<comment type="caution">
    <text evidence="2">The sequence shown here is derived from an EMBL/GenBank/DDBJ whole genome shotgun (WGS) entry which is preliminary data.</text>
</comment>
<sequence length="87" mass="9668">MNSLVCKLKSSTQGEYKVRWPAERFTGQGPIQQLLSLRAAFQILDHENLISNLQAISNRSLDDLPSSLQSSSLKTPLTLPSEAWPKS</sequence>
<accession>A0A4Y2J181</accession>
<evidence type="ECO:0000256" key="1">
    <source>
        <dbReference type="SAM" id="MobiDB-lite"/>
    </source>
</evidence>
<evidence type="ECO:0000313" key="2">
    <source>
        <dbReference type="EMBL" id="GBM83458.1"/>
    </source>
</evidence>
<dbReference type="EMBL" id="BGPR01003081">
    <property type="protein sequence ID" value="GBM83458.1"/>
    <property type="molecule type" value="Genomic_DNA"/>
</dbReference>
<organism evidence="2 3">
    <name type="scientific">Araneus ventricosus</name>
    <name type="common">Orbweaver spider</name>
    <name type="synonym">Epeira ventricosa</name>
    <dbReference type="NCBI Taxonomy" id="182803"/>
    <lineage>
        <taxon>Eukaryota</taxon>
        <taxon>Metazoa</taxon>
        <taxon>Ecdysozoa</taxon>
        <taxon>Arthropoda</taxon>
        <taxon>Chelicerata</taxon>
        <taxon>Arachnida</taxon>
        <taxon>Araneae</taxon>
        <taxon>Araneomorphae</taxon>
        <taxon>Entelegynae</taxon>
        <taxon>Araneoidea</taxon>
        <taxon>Araneidae</taxon>
        <taxon>Araneus</taxon>
    </lineage>
</organism>
<feature type="compositionally biased region" description="Low complexity" evidence="1">
    <location>
        <begin position="67"/>
        <end position="81"/>
    </location>
</feature>
<evidence type="ECO:0000313" key="3">
    <source>
        <dbReference type="Proteomes" id="UP000499080"/>
    </source>
</evidence>
<reference evidence="2 3" key="1">
    <citation type="journal article" date="2019" name="Sci. Rep.">
        <title>Orb-weaving spider Araneus ventricosus genome elucidates the spidroin gene catalogue.</title>
        <authorList>
            <person name="Kono N."/>
            <person name="Nakamura H."/>
            <person name="Ohtoshi R."/>
            <person name="Moran D.A.P."/>
            <person name="Shinohara A."/>
            <person name="Yoshida Y."/>
            <person name="Fujiwara M."/>
            <person name="Mori M."/>
            <person name="Tomita M."/>
            <person name="Arakawa K."/>
        </authorList>
    </citation>
    <scope>NUCLEOTIDE SEQUENCE [LARGE SCALE GENOMIC DNA]</scope>
</reference>
<protein>
    <submittedName>
        <fullName evidence="2">Uncharacterized protein</fullName>
    </submittedName>
</protein>
<proteinExistence type="predicted"/>
<gene>
    <name evidence="2" type="ORF">AVEN_86710_1</name>
</gene>
<dbReference type="AlphaFoldDB" id="A0A4Y2J181"/>
<feature type="region of interest" description="Disordered" evidence="1">
    <location>
        <begin position="67"/>
        <end position="87"/>
    </location>
</feature>
<name>A0A4Y2J181_ARAVE</name>
<keyword evidence="3" id="KW-1185">Reference proteome</keyword>
<dbReference type="Proteomes" id="UP000499080">
    <property type="component" value="Unassembled WGS sequence"/>
</dbReference>